<reference evidence="1" key="1">
    <citation type="submission" date="2017-09" db="EMBL/GenBank/DDBJ databases">
        <title>Adomaviruses: a putative new virus family provides insights into dsDNA virus evolution.</title>
        <authorList>
            <person name="Welch N.L."/>
            <person name="Yutin N."/>
            <person name="Dill J."/>
            <person name="Camus A."/>
            <person name="Pang Y.-Y.S."/>
            <person name="Schiller J.T."/>
            <person name="Pipas J.M."/>
            <person name="An P."/>
            <person name="Delwart E."/>
            <person name="Koda S."/>
            <person name="Subrimaniam K."/>
            <person name="Waltzek T."/>
            <person name="Koonin E.V."/>
            <person name="Buck C.B."/>
            <person name="Ng T.F.F."/>
        </authorList>
    </citation>
    <scope>NUCLEOTIDE SEQUENCE [LARGE SCALE GENOMIC DNA]</scope>
    <source>
        <strain evidence="1">UFL1</strain>
    </source>
</reference>
<protein>
    <submittedName>
        <fullName evidence="1">LO7</fullName>
    </submittedName>
</protein>
<organism evidence="1">
    <name type="scientific">Symphysodon discus adomavirus 1</name>
    <dbReference type="NCBI Taxonomy" id="2175118"/>
    <lineage>
        <taxon>Viruses</taxon>
        <taxon>Adomaviruses</taxon>
    </lineage>
</organism>
<name>A0A2S1MK33_9VIRU</name>
<sequence length="496" mass="55538">MTTPDIKFDDNMVTSALCENTGLQFTREHAIGYASQRTGQGPAGSEMKIDLNSRDCKEIVVQLGCEPDEAIVVGSMRFYAKGTVKHTEALANWSLEGDAALDLGEGRSQPIPLSVLNGQFQNIDMIFGSSSTSLRSLMPLYRSNQHTQSVVAWASWYFNSPCRRGWQHSGHTDCVAPADYHGGRHAVNDSRQEWCAIEQVAHPLNLPINTLAVQSFNDRDTMKVLPRGCSPRLILTCGAWPLRIQLRADPPLFVEFSTFQVRYCTIHVPDLHPEKPLSTYPVMDISVQILPLTAGQTKLYFPVTRGDQDLMPQHLVAFVARRDAFEHTQMTLYGPEIKGDVFERFTCLYNGMHKPAFNTHSVDGSVTWDDLDLLNTVRSAWIGKLGRTPLAIPDEQLSFADLNLTEQPAQNRPVFKCILVHSDPNTQFNRSTCAGVTQGRWDMEIDFTANAIDGRDRLFVITWQKYDVAFFPPGHQQGNELSPGNCKPSYAELVQF</sequence>
<dbReference type="KEGG" id="vg:41702113"/>
<dbReference type="GeneID" id="41702113"/>
<dbReference type="RefSeq" id="YP_009553059.1">
    <property type="nucleotide sequence ID" value="NC_040698.1"/>
</dbReference>
<proteinExistence type="predicted"/>
<accession>A0A2S1MK33</accession>
<evidence type="ECO:0000313" key="1">
    <source>
        <dbReference type="EMBL" id="AWG87407.1"/>
    </source>
</evidence>
<dbReference type="Proteomes" id="UP000290732">
    <property type="component" value="Segment"/>
</dbReference>
<dbReference type="EMBL" id="MF946549">
    <property type="protein sequence ID" value="AWG87407.1"/>
    <property type="molecule type" value="Genomic_DNA"/>
</dbReference>